<keyword evidence="20" id="KW-0675">Receptor</keyword>
<evidence type="ECO:0000256" key="28">
    <source>
        <dbReference type="SAM" id="SignalP"/>
    </source>
</evidence>
<dbReference type="FunFam" id="3.80.10.10:FF:000299">
    <property type="entry name" value="Piriformospora indica-insensitive protein 2"/>
    <property type="match status" value="1"/>
</dbReference>
<dbReference type="InterPro" id="IPR011009">
    <property type="entry name" value="Kinase-like_dom_sf"/>
</dbReference>
<dbReference type="SMART" id="SM00365">
    <property type="entry name" value="LRR_SD22"/>
    <property type="match status" value="5"/>
</dbReference>
<keyword evidence="18" id="KW-1133">Transmembrane helix</keyword>
<evidence type="ECO:0000256" key="4">
    <source>
        <dbReference type="ARBA" id="ARBA00008684"/>
    </source>
</evidence>
<proteinExistence type="inferred from homology"/>
<dbReference type="Gene3D" id="3.30.200.20">
    <property type="entry name" value="Phosphorylase Kinase, domain 1"/>
    <property type="match status" value="1"/>
</dbReference>
<dbReference type="SUPFAM" id="SSF56112">
    <property type="entry name" value="Protein kinase-like (PK-like)"/>
    <property type="match status" value="1"/>
</dbReference>
<protein>
    <recommendedName>
        <fullName evidence="26">Receptor kinase-like protein Xa21</fullName>
        <ecNumber evidence="5">2.7.11.1</ecNumber>
    </recommendedName>
</protein>
<comment type="subcellular location">
    <subcellularLocation>
        <location evidence="2">Cell membrane</location>
        <topology evidence="2">Single-pass membrane protein</topology>
    </subcellularLocation>
    <subcellularLocation>
        <location evidence="3">Endoplasmic reticulum membrane</location>
        <topology evidence="3">Single-pass membrane protein</topology>
    </subcellularLocation>
</comment>
<dbReference type="SMART" id="SM00369">
    <property type="entry name" value="LRR_TYP"/>
    <property type="match status" value="13"/>
</dbReference>
<evidence type="ECO:0000256" key="7">
    <source>
        <dbReference type="ARBA" id="ARBA00022527"/>
    </source>
</evidence>
<feature type="signal peptide" evidence="28">
    <location>
        <begin position="1"/>
        <end position="26"/>
    </location>
</feature>
<evidence type="ECO:0000256" key="3">
    <source>
        <dbReference type="ARBA" id="ARBA00004389"/>
    </source>
</evidence>
<feature type="chain" id="PRO_5002349354" description="Receptor kinase-like protein Xa21" evidence="28">
    <location>
        <begin position="27"/>
        <end position="1174"/>
    </location>
</feature>
<keyword evidence="7" id="KW-0723">Serine/threonine-protein kinase</keyword>
<dbReference type="STRING" id="77586.A0A0D9WRJ2"/>
<evidence type="ECO:0000256" key="5">
    <source>
        <dbReference type="ARBA" id="ARBA00012513"/>
    </source>
</evidence>
<dbReference type="PANTHER" id="PTHR48006">
    <property type="entry name" value="LEUCINE-RICH REPEAT-CONTAINING PROTEIN DDB_G0281931-RELATED"/>
    <property type="match status" value="1"/>
</dbReference>
<dbReference type="PROSITE" id="PS00107">
    <property type="entry name" value="PROTEIN_KINASE_ATP"/>
    <property type="match status" value="1"/>
</dbReference>
<dbReference type="InterPro" id="IPR008271">
    <property type="entry name" value="Ser/Thr_kinase_AS"/>
</dbReference>
<evidence type="ECO:0000256" key="19">
    <source>
        <dbReference type="ARBA" id="ARBA00023136"/>
    </source>
</evidence>
<feature type="binding site" evidence="27">
    <location>
        <position position="890"/>
    </location>
    <ligand>
        <name>ATP</name>
        <dbReference type="ChEBI" id="CHEBI:30616"/>
    </ligand>
</feature>
<keyword evidence="9" id="KW-0433">Leucine-rich repeat</keyword>
<evidence type="ECO:0000256" key="27">
    <source>
        <dbReference type="PROSITE-ProRule" id="PRU10141"/>
    </source>
</evidence>
<dbReference type="FunFam" id="3.80.10.10:FF:001618">
    <property type="entry name" value="Os06g0587900 protein"/>
    <property type="match status" value="1"/>
</dbReference>
<comment type="function">
    <text evidence="24">Receptor kinase that detects X.oryzae pv. oryzae protein Ax21 to promote innate immunity. Following X.oryzae pv. oryzae protein Ax21 detection, undergoes cleavage, releasing the processed protein kinase Xa21 chain.</text>
</comment>
<evidence type="ECO:0000256" key="22">
    <source>
        <dbReference type="ARBA" id="ARBA00047899"/>
    </source>
</evidence>
<evidence type="ECO:0000256" key="2">
    <source>
        <dbReference type="ARBA" id="ARBA00004162"/>
    </source>
</evidence>
<dbReference type="Gene3D" id="1.10.510.10">
    <property type="entry name" value="Transferase(Phosphotransferase) domain 1"/>
    <property type="match status" value="1"/>
</dbReference>
<dbReference type="Gramene" id="LPERR06G16010.1">
    <property type="protein sequence ID" value="LPERR06G16010.1"/>
    <property type="gene ID" value="LPERR06G16010"/>
</dbReference>
<dbReference type="Pfam" id="PF00560">
    <property type="entry name" value="LRR_1"/>
    <property type="match status" value="12"/>
</dbReference>
<evidence type="ECO:0000313" key="30">
    <source>
        <dbReference type="EnsemblPlants" id="LPERR06G16010.1"/>
    </source>
</evidence>
<evidence type="ECO:0000256" key="11">
    <source>
        <dbReference type="ARBA" id="ARBA00022692"/>
    </source>
</evidence>
<dbReference type="GO" id="GO:0004674">
    <property type="term" value="F:protein serine/threonine kinase activity"/>
    <property type="evidence" value="ECO:0007669"/>
    <property type="project" value="UniProtKB-KW"/>
</dbReference>
<comment type="function">
    <text evidence="25">The processed protein kinase Xa21 chain released by protein cleavage after X.oryzae pv. oryzae protein Ax21 detection translocates into the nucleus where it can bind and regulate WRKY62, a transcription factor. Confers resistance to the bacterial pathogen X.oryzae pv. oryzae (Xoo).</text>
</comment>
<evidence type="ECO:0000256" key="26">
    <source>
        <dbReference type="ARBA" id="ARBA00072040"/>
    </source>
</evidence>
<evidence type="ECO:0000256" key="9">
    <source>
        <dbReference type="ARBA" id="ARBA00022614"/>
    </source>
</evidence>
<keyword evidence="13" id="KW-0677">Repeat</keyword>
<reference evidence="31" key="2">
    <citation type="submission" date="2013-12" db="EMBL/GenBank/DDBJ databases">
        <authorList>
            <person name="Yu Y."/>
            <person name="Lee S."/>
            <person name="de Baynast K."/>
            <person name="Wissotski M."/>
            <person name="Liu L."/>
            <person name="Talag J."/>
            <person name="Goicoechea J."/>
            <person name="Angelova A."/>
            <person name="Jetty R."/>
            <person name="Kudrna D."/>
            <person name="Golser W."/>
            <person name="Rivera L."/>
            <person name="Zhang J."/>
            <person name="Wing R."/>
        </authorList>
    </citation>
    <scope>NUCLEOTIDE SEQUENCE</scope>
</reference>
<keyword evidence="21" id="KW-0325">Glycoprotein</keyword>
<dbReference type="Gene3D" id="3.80.10.10">
    <property type="entry name" value="Ribonuclease Inhibitor"/>
    <property type="match status" value="7"/>
</dbReference>
<keyword evidence="31" id="KW-1185">Reference proteome</keyword>
<dbReference type="AlphaFoldDB" id="A0A0D9WRJ2"/>
<dbReference type="GO" id="GO:0005886">
    <property type="term" value="C:plasma membrane"/>
    <property type="evidence" value="ECO:0007669"/>
    <property type="project" value="UniProtKB-SubCell"/>
</dbReference>
<evidence type="ECO:0000256" key="6">
    <source>
        <dbReference type="ARBA" id="ARBA00022475"/>
    </source>
</evidence>
<evidence type="ECO:0000256" key="16">
    <source>
        <dbReference type="ARBA" id="ARBA00022824"/>
    </source>
</evidence>
<comment type="similarity">
    <text evidence="4">Belongs to the protein kinase superfamily. Ser/Thr protein kinase family.</text>
</comment>
<keyword evidence="12 28" id="KW-0732">Signal</keyword>
<dbReference type="PROSITE" id="PS50011">
    <property type="entry name" value="PROTEIN_KINASE_DOM"/>
    <property type="match status" value="1"/>
</dbReference>
<dbReference type="SMART" id="SM00220">
    <property type="entry name" value="S_TKc"/>
    <property type="match status" value="1"/>
</dbReference>
<comment type="catalytic activity">
    <reaction evidence="22">
        <text>L-threonyl-[protein] + ATP = O-phospho-L-threonyl-[protein] + ADP + H(+)</text>
        <dbReference type="Rhea" id="RHEA:46608"/>
        <dbReference type="Rhea" id="RHEA-COMP:11060"/>
        <dbReference type="Rhea" id="RHEA-COMP:11605"/>
        <dbReference type="ChEBI" id="CHEBI:15378"/>
        <dbReference type="ChEBI" id="CHEBI:30013"/>
        <dbReference type="ChEBI" id="CHEBI:30616"/>
        <dbReference type="ChEBI" id="CHEBI:61977"/>
        <dbReference type="ChEBI" id="CHEBI:456216"/>
        <dbReference type="EC" id="2.7.11.1"/>
    </reaction>
</comment>
<dbReference type="InterPro" id="IPR013210">
    <property type="entry name" value="LRR_N_plant-typ"/>
</dbReference>
<dbReference type="FunFam" id="3.80.10.10:FF:001158">
    <property type="entry name" value="Leucine-rich repeat protein kinase family protein"/>
    <property type="match status" value="1"/>
</dbReference>
<evidence type="ECO:0000313" key="31">
    <source>
        <dbReference type="Proteomes" id="UP000032180"/>
    </source>
</evidence>
<evidence type="ECO:0000256" key="21">
    <source>
        <dbReference type="ARBA" id="ARBA00023180"/>
    </source>
</evidence>
<dbReference type="EC" id="2.7.11.1" evidence="5"/>
<evidence type="ECO:0000256" key="14">
    <source>
        <dbReference type="ARBA" id="ARBA00022741"/>
    </source>
</evidence>
<keyword evidence="10" id="KW-0808">Transferase</keyword>
<dbReference type="FunFam" id="1.10.510.10:FF:000358">
    <property type="entry name" value="Putative leucine-rich repeat receptor-like serine/threonine-protein kinase"/>
    <property type="match status" value="1"/>
</dbReference>
<dbReference type="eggNOG" id="ENOG502QPYS">
    <property type="taxonomic scope" value="Eukaryota"/>
</dbReference>
<dbReference type="GO" id="GO:0005524">
    <property type="term" value="F:ATP binding"/>
    <property type="evidence" value="ECO:0007669"/>
    <property type="project" value="UniProtKB-UniRule"/>
</dbReference>
<accession>A0A0D9WRJ2</accession>
<evidence type="ECO:0000256" key="24">
    <source>
        <dbReference type="ARBA" id="ARBA00054320"/>
    </source>
</evidence>
<evidence type="ECO:0000256" key="1">
    <source>
        <dbReference type="ARBA" id="ARBA00001936"/>
    </source>
</evidence>
<reference evidence="30" key="3">
    <citation type="submission" date="2015-04" db="UniProtKB">
        <authorList>
            <consortium name="EnsemblPlants"/>
        </authorList>
    </citation>
    <scope>IDENTIFICATION</scope>
</reference>
<evidence type="ECO:0000256" key="17">
    <source>
        <dbReference type="ARBA" id="ARBA00022840"/>
    </source>
</evidence>
<evidence type="ECO:0000256" key="20">
    <source>
        <dbReference type="ARBA" id="ARBA00023170"/>
    </source>
</evidence>
<dbReference type="EnsemblPlants" id="LPERR06G16010.1">
    <property type="protein sequence ID" value="LPERR06G16010.1"/>
    <property type="gene ID" value="LPERR06G16010"/>
</dbReference>
<keyword evidence="15" id="KW-0418">Kinase</keyword>
<dbReference type="Pfam" id="PF08263">
    <property type="entry name" value="LRRNT_2"/>
    <property type="match status" value="1"/>
</dbReference>
<evidence type="ECO:0000256" key="18">
    <source>
        <dbReference type="ARBA" id="ARBA00022989"/>
    </source>
</evidence>
<evidence type="ECO:0000256" key="10">
    <source>
        <dbReference type="ARBA" id="ARBA00022679"/>
    </source>
</evidence>
<dbReference type="Pfam" id="PF00069">
    <property type="entry name" value="Pkinase"/>
    <property type="match status" value="1"/>
</dbReference>
<sequence>MSPVGSLNSLVLAAIVFACYLSTTSSQVPTAPVDNVSDTDIQALLCLKLHLSHNTRALDSWRNDSLHCQWPGVTCSKSHTNRVTELNLESFNLHGQIPPCIGNLTFLTRVHLPFNGLSGNIPSEFGRLNRLAYLNLASNGLNGTIPHTLSLCSNLEIIDLSNNSLDGEIPSSLSKCSNLKEINFYDNKLHGVIPEEFGTLTNLQIIDLSYNSLDGEIPSSLSKCSNMQVIYLCNNKLSGVIPEGLGTLSNLSVLYLYHNHLSGNIPFLLGSNLFLNEVVLTNNSLTGGIPPLLANSSSLQLLDLTNNHLGGEIPFALFNSSSLQHIILAVNNFVGSIPPISNISSPLVDLVLSQNNISGNIPSSIENFSSLQQLLLSQNKFEGTIPSSLSRLPKLQILDLMYNNLSGTVPTSLYNMTTLTYLGMGMNNLIGEIPYTIGYTLPSIESLVLQGNKFHGQIPASLGNARNLQVINLRDNAFHGIVPSFGNLHNLTQLNLGMNQLEAGDWSFLSSLTTCSHLVSLCIDVNILNGSLPSSIARLPKSLEELLLSGNQISGAIPQEIDKLENLQVLHMEQNLLTGNLPDSLGNLPNLFVLRLSQNKLSGEIPLSIGDLSQLSELYLQENNLSGQIPSSLGRCKNLEALNLSCNSFDGNIPKDLITLSSLSEWLDLSHNQLDGEIPIEIDALINLDILNISNNQLSGKIPSTLGECVHLNSLRMEQNHLDGGIPDSFKNLRGLTELNLAQNNLSGMIPEFIESFGSMKLLNLSFNDFEGLIPTGGIFRNASVVFIQGNKKLCGRYPFLELPLCNEKASKKKHTKKVVSIGLLITLSKKRTKVKQASNPSCKELKKLTYADLVKATNGFALANLVGTGKYGSVYKGRFELEEQAVAIKVFKLDQLGAPKSFRAECESLRNTRHRNLVRVITACSTCDSTGREFKALILEYMDKGTLENWLYPKLNKCGFEKPLCLGYRIKIAVDIASALDYLHNYCIPPIVHCDLKPNNILLNDVMGACLGDFGLAKFLYSNNSSKINSITSLSGPRGSIGYIAPEYGFGSKVSVEGDVYSYGIIILEMLTGKRPTDQMFTDGQNLHKFVENAFFSRKIGEILDPNIVPNFDNAENNLGLENHASIGMMDCIIQLAKLGLSCSIERPKDRPGMQDVYAEVITIKEAFSALRV</sequence>
<evidence type="ECO:0000256" key="12">
    <source>
        <dbReference type="ARBA" id="ARBA00022729"/>
    </source>
</evidence>
<dbReference type="PROSITE" id="PS00108">
    <property type="entry name" value="PROTEIN_KINASE_ST"/>
    <property type="match status" value="1"/>
</dbReference>
<dbReference type="InterPro" id="IPR001611">
    <property type="entry name" value="Leu-rich_rpt"/>
</dbReference>
<keyword evidence="17 27" id="KW-0067">ATP-binding</keyword>
<evidence type="ECO:0000256" key="13">
    <source>
        <dbReference type="ARBA" id="ARBA00022737"/>
    </source>
</evidence>
<keyword evidence="11" id="KW-0812">Transmembrane</keyword>
<evidence type="ECO:0000256" key="8">
    <source>
        <dbReference type="ARBA" id="ARBA00022553"/>
    </source>
</evidence>
<name>A0A0D9WRJ2_9ORYZ</name>
<dbReference type="FunFam" id="3.80.10.10:FF:000275">
    <property type="entry name" value="Leucine-rich repeat receptor-like protein kinase"/>
    <property type="match status" value="1"/>
</dbReference>
<keyword evidence="14 27" id="KW-0547">Nucleotide-binding</keyword>
<comment type="cofactor">
    <cofactor evidence="1">
        <name>Mn(2+)</name>
        <dbReference type="ChEBI" id="CHEBI:29035"/>
    </cofactor>
</comment>
<organism evidence="30 31">
    <name type="scientific">Leersia perrieri</name>
    <dbReference type="NCBI Taxonomy" id="77586"/>
    <lineage>
        <taxon>Eukaryota</taxon>
        <taxon>Viridiplantae</taxon>
        <taxon>Streptophyta</taxon>
        <taxon>Embryophyta</taxon>
        <taxon>Tracheophyta</taxon>
        <taxon>Spermatophyta</taxon>
        <taxon>Magnoliopsida</taxon>
        <taxon>Liliopsida</taxon>
        <taxon>Poales</taxon>
        <taxon>Poaceae</taxon>
        <taxon>BOP clade</taxon>
        <taxon>Oryzoideae</taxon>
        <taxon>Oryzeae</taxon>
        <taxon>Oryzinae</taxon>
        <taxon>Leersia</taxon>
    </lineage>
</organism>
<dbReference type="InterPro" id="IPR017441">
    <property type="entry name" value="Protein_kinase_ATP_BS"/>
</dbReference>
<dbReference type="HOGENOM" id="CLU_000288_22_0_1"/>
<comment type="catalytic activity">
    <reaction evidence="23">
        <text>L-seryl-[protein] + ATP = O-phospho-L-seryl-[protein] + ADP + H(+)</text>
        <dbReference type="Rhea" id="RHEA:17989"/>
        <dbReference type="Rhea" id="RHEA-COMP:9863"/>
        <dbReference type="Rhea" id="RHEA-COMP:11604"/>
        <dbReference type="ChEBI" id="CHEBI:15378"/>
        <dbReference type="ChEBI" id="CHEBI:29999"/>
        <dbReference type="ChEBI" id="CHEBI:30616"/>
        <dbReference type="ChEBI" id="CHEBI:83421"/>
        <dbReference type="ChEBI" id="CHEBI:456216"/>
        <dbReference type="EC" id="2.7.11.1"/>
    </reaction>
</comment>
<dbReference type="GO" id="GO:0005789">
    <property type="term" value="C:endoplasmic reticulum membrane"/>
    <property type="evidence" value="ECO:0007669"/>
    <property type="project" value="UniProtKB-SubCell"/>
</dbReference>
<keyword evidence="16" id="KW-0256">Endoplasmic reticulum</keyword>
<keyword evidence="19" id="KW-0472">Membrane</keyword>
<feature type="domain" description="Protein kinase" evidence="29">
    <location>
        <begin position="861"/>
        <end position="1169"/>
    </location>
</feature>
<dbReference type="Proteomes" id="UP000032180">
    <property type="component" value="Chromosome 6"/>
</dbReference>
<keyword evidence="6" id="KW-1003">Cell membrane</keyword>
<evidence type="ECO:0000256" key="15">
    <source>
        <dbReference type="ARBA" id="ARBA00022777"/>
    </source>
</evidence>
<evidence type="ECO:0000256" key="25">
    <source>
        <dbReference type="ARBA" id="ARBA00056628"/>
    </source>
</evidence>
<dbReference type="InterPro" id="IPR000719">
    <property type="entry name" value="Prot_kinase_dom"/>
</dbReference>
<dbReference type="PANTHER" id="PTHR48006:SF35">
    <property type="entry name" value="LEUCINE-RICH REPEAT PROTEIN KINASE FAMILY PROTEIN"/>
    <property type="match status" value="1"/>
</dbReference>
<evidence type="ECO:0000259" key="29">
    <source>
        <dbReference type="PROSITE" id="PS50011"/>
    </source>
</evidence>
<dbReference type="SUPFAM" id="SSF52058">
    <property type="entry name" value="L domain-like"/>
    <property type="match status" value="3"/>
</dbReference>
<dbReference type="FunFam" id="3.30.200.20:FF:000432">
    <property type="entry name" value="LRR receptor-like serine/threonine-protein kinase EFR"/>
    <property type="match status" value="1"/>
</dbReference>
<evidence type="ECO:0000256" key="23">
    <source>
        <dbReference type="ARBA" id="ARBA00048679"/>
    </source>
</evidence>
<dbReference type="InterPro" id="IPR051824">
    <property type="entry name" value="LRR_Rcpt-Like_S/T_Kinase"/>
</dbReference>
<reference evidence="30 31" key="1">
    <citation type="submission" date="2012-08" db="EMBL/GenBank/DDBJ databases">
        <title>Oryza genome evolution.</title>
        <authorList>
            <person name="Wing R.A."/>
        </authorList>
    </citation>
    <scope>NUCLEOTIDE SEQUENCE</scope>
</reference>
<dbReference type="Pfam" id="PF13855">
    <property type="entry name" value="LRR_8"/>
    <property type="match status" value="2"/>
</dbReference>
<keyword evidence="8" id="KW-0597">Phosphoprotein</keyword>
<dbReference type="InterPro" id="IPR032675">
    <property type="entry name" value="LRR_dom_sf"/>
</dbReference>
<dbReference type="InterPro" id="IPR003591">
    <property type="entry name" value="Leu-rich_rpt_typical-subtyp"/>
</dbReference>